<feature type="domain" description="GP-PDE" evidence="1">
    <location>
        <begin position="13"/>
        <end position="249"/>
    </location>
</feature>
<dbReference type="Proteomes" id="UP001500547">
    <property type="component" value="Unassembled WGS sequence"/>
</dbReference>
<dbReference type="PANTHER" id="PTHR46211:SF1">
    <property type="entry name" value="GLYCEROPHOSPHODIESTER PHOSPHODIESTERASE, CYTOPLASMIC"/>
    <property type="match status" value="1"/>
</dbReference>
<dbReference type="SUPFAM" id="SSF51695">
    <property type="entry name" value="PLC-like phosphodiesterases"/>
    <property type="match status" value="1"/>
</dbReference>
<keyword evidence="3" id="KW-1185">Reference proteome</keyword>
<dbReference type="Gene3D" id="3.20.20.190">
    <property type="entry name" value="Phosphatidylinositol (PI) phosphodiesterase"/>
    <property type="match status" value="1"/>
</dbReference>
<comment type="caution">
    <text evidence="2">The sequence shown here is derived from an EMBL/GenBank/DDBJ whole genome shotgun (WGS) entry which is preliminary data.</text>
</comment>
<dbReference type="PANTHER" id="PTHR46211">
    <property type="entry name" value="GLYCEROPHOSPHORYL DIESTER PHOSPHODIESTERASE"/>
    <property type="match status" value="1"/>
</dbReference>
<evidence type="ECO:0000313" key="3">
    <source>
        <dbReference type="Proteomes" id="UP001500547"/>
    </source>
</evidence>
<evidence type="ECO:0000259" key="1">
    <source>
        <dbReference type="PROSITE" id="PS51704"/>
    </source>
</evidence>
<dbReference type="InterPro" id="IPR030395">
    <property type="entry name" value="GP_PDE_dom"/>
</dbReference>
<sequence>MPRPAPLPDWPWPAVMAHRCGGALAPENTLAGLRVCRNLGCGGVEFDVMLTRDGTPILMHDETLPRTTNGEGRVLDHGDAWLWTLDAGIRHHVSFAGEPIPRFVQAIERCRALDLAANVEIKPCGGHERRTGEVVARLARQGWEGAVVPPLLSSFSVDALRAAADAAPGLPRGWLTDRVPADWQGIAQDLGVIAIHTNSLHLTETQAAGIKAAGLRLAVYTENDPQHARLLRNWGVDTIITDRPDLIRA</sequence>
<gene>
    <name evidence="2" type="primary">ugpQ</name>
    <name evidence="2" type="ORF">GCM10025770_30870</name>
</gene>
<organism evidence="2 3">
    <name type="scientific">Viridibacterium curvum</name>
    <dbReference type="NCBI Taxonomy" id="1101404"/>
    <lineage>
        <taxon>Bacteria</taxon>
        <taxon>Pseudomonadati</taxon>
        <taxon>Pseudomonadota</taxon>
        <taxon>Betaproteobacteria</taxon>
        <taxon>Rhodocyclales</taxon>
        <taxon>Rhodocyclaceae</taxon>
        <taxon>Viridibacterium</taxon>
    </lineage>
</organism>
<dbReference type="NCBIfam" id="NF006989">
    <property type="entry name" value="PRK09454.1"/>
    <property type="match status" value="1"/>
</dbReference>
<dbReference type="InterPro" id="IPR017946">
    <property type="entry name" value="PLC-like_Pdiesterase_TIM-brl"/>
</dbReference>
<reference evidence="3" key="1">
    <citation type="journal article" date="2019" name="Int. J. Syst. Evol. Microbiol.">
        <title>The Global Catalogue of Microorganisms (GCM) 10K type strain sequencing project: providing services to taxonomists for standard genome sequencing and annotation.</title>
        <authorList>
            <consortium name="The Broad Institute Genomics Platform"/>
            <consortium name="The Broad Institute Genome Sequencing Center for Infectious Disease"/>
            <person name="Wu L."/>
            <person name="Ma J."/>
        </authorList>
    </citation>
    <scope>NUCLEOTIDE SEQUENCE [LARGE SCALE GENOMIC DNA]</scope>
    <source>
        <strain evidence="3">JCM 18715</strain>
    </source>
</reference>
<name>A0ABP9QYT8_9RHOO</name>
<protein>
    <submittedName>
        <fullName evidence="2">Glycerophosphodiester phosphodiesterase</fullName>
    </submittedName>
</protein>
<evidence type="ECO:0000313" key="2">
    <source>
        <dbReference type="EMBL" id="GAA5169434.1"/>
    </source>
</evidence>
<dbReference type="EMBL" id="BAABLD010000015">
    <property type="protein sequence ID" value="GAA5169434.1"/>
    <property type="molecule type" value="Genomic_DNA"/>
</dbReference>
<dbReference type="PROSITE" id="PS51704">
    <property type="entry name" value="GP_PDE"/>
    <property type="match status" value="1"/>
</dbReference>
<proteinExistence type="predicted"/>
<dbReference type="RefSeq" id="WP_345534000.1">
    <property type="nucleotide sequence ID" value="NZ_BAABLD010000015.1"/>
</dbReference>
<accession>A0ABP9QYT8</accession>
<dbReference type="Pfam" id="PF03009">
    <property type="entry name" value="GDPD"/>
    <property type="match status" value="1"/>
</dbReference>